<dbReference type="Proteomes" id="UP000602087">
    <property type="component" value="Unassembled WGS sequence"/>
</dbReference>
<dbReference type="AlphaFoldDB" id="A0A934IB22"/>
<dbReference type="InterPro" id="IPR019681">
    <property type="entry name" value="DUF2530"/>
</dbReference>
<feature type="region of interest" description="Disordered" evidence="1">
    <location>
        <begin position="87"/>
        <end position="125"/>
    </location>
</feature>
<protein>
    <submittedName>
        <fullName evidence="3">DUF2530 domain-containing protein</fullName>
    </submittedName>
</protein>
<name>A0A934IB22_9MICO</name>
<keyword evidence="4" id="KW-1185">Reference proteome</keyword>
<comment type="caution">
    <text evidence="3">The sequence shown here is derived from an EMBL/GenBank/DDBJ whole genome shotgun (WGS) entry which is preliminary data.</text>
</comment>
<proteinExistence type="predicted"/>
<evidence type="ECO:0000313" key="3">
    <source>
        <dbReference type="EMBL" id="MBI9114606.1"/>
    </source>
</evidence>
<feature type="transmembrane region" description="Helical" evidence="2">
    <location>
        <begin position="25"/>
        <end position="50"/>
    </location>
</feature>
<evidence type="ECO:0000313" key="4">
    <source>
        <dbReference type="Proteomes" id="UP000602087"/>
    </source>
</evidence>
<organism evidence="3 4">
    <name type="scientific">Sanguibacter suaedae</name>
    <dbReference type="NCBI Taxonomy" id="2795737"/>
    <lineage>
        <taxon>Bacteria</taxon>
        <taxon>Bacillati</taxon>
        <taxon>Actinomycetota</taxon>
        <taxon>Actinomycetes</taxon>
        <taxon>Micrococcales</taxon>
        <taxon>Sanguibacteraceae</taxon>
        <taxon>Sanguibacter</taxon>
    </lineage>
</organism>
<gene>
    <name evidence="3" type="ORF">JAV76_06215</name>
</gene>
<reference evidence="3" key="1">
    <citation type="submission" date="2020-12" db="EMBL/GenBank/DDBJ databases">
        <title>Sanguibacter suaedae sp. nov., isolated from Suaeda aralocaspica.</title>
        <authorList>
            <person name="Ma Q."/>
        </authorList>
    </citation>
    <scope>NUCLEOTIDE SEQUENCE</scope>
    <source>
        <strain evidence="3">YZGR15</strain>
    </source>
</reference>
<evidence type="ECO:0000256" key="1">
    <source>
        <dbReference type="SAM" id="MobiDB-lite"/>
    </source>
</evidence>
<dbReference type="Pfam" id="PF10745">
    <property type="entry name" value="DUF2530"/>
    <property type="match status" value="1"/>
</dbReference>
<feature type="compositionally biased region" description="Low complexity" evidence="1">
    <location>
        <begin position="98"/>
        <end position="112"/>
    </location>
</feature>
<feature type="transmembrane region" description="Helical" evidence="2">
    <location>
        <begin position="56"/>
        <end position="76"/>
    </location>
</feature>
<dbReference type="EMBL" id="JAEINH010000004">
    <property type="protein sequence ID" value="MBI9114606.1"/>
    <property type="molecule type" value="Genomic_DNA"/>
</dbReference>
<keyword evidence="2" id="KW-0472">Membrane</keyword>
<accession>A0A934IB22</accession>
<evidence type="ECO:0000256" key="2">
    <source>
        <dbReference type="SAM" id="Phobius"/>
    </source>
</evidence>
<keyword evidence="2" id="KW-0812">Transmembrane</keyword>
<keyword evidence="2" id="KW-1133">Transmembrane helix</keyword>
<sequence>MRLPRTISLTVHPERRTREARPLQVDLRVTVLLGIATWAVALAVVLVLSATSSSLLTLQVWVCAAGLGLGLLGLVWERTQRTRYRALGGALPEDDEGAPATGPATGAPSGTAQRDVGPSGPDVAR</sequence>
<dbReference type="RefSeq" id="WP_198733170.1">
    <property type="nucleotide sequence ID" value="NZ_JAEINH010000004.1"/>
</dbReference>